<dbReference type="PANTHER" id="PTHR11820">
    <property type="entry name" value="ACYLPYRUVASE"/>
    <property type="match status" value="1"/>
</dbReference>
<evidence type="ECO:0000313" key="5">
    <source>
        <dbReference type="Proteomes" id="UP001164286"/>
    </source>
</evidence>
<evidence type="ECO:0000313" key="4">
    <source>
        <dbReference type="EMBL" id="KAI9639672.1"/>
    </source>
</evidence>
<proteinExistence type="inferred from homology"/>
<gene>
    <name evidence="4" type="ORF">MKK02DRAFT_39994</name>
</gene>
<dbReference type="GeneID" id="77730087"/>
<keyword evidence="2" id="KW-0479">Metal-binding</keyword>
<evidence type="ECO:0000256" key="1">
    <source>
        <dbReference type="ARBA" id="ARBA00010211"/>
    </source>
</evidence>
<comment type="caution">
    <text evidence="4">The sequence shown here is derived from an EMBL/GenBank/DDBJ whole genome shotgun (WGS) entry which is preliminary data.</text>
</comment>
<dbReference type="Gene3D" id="3.90.850.10">
    <property type="entry name" value="Fumarylacetoacetase-like, C-terminal domain"/>
    <property type="match status" value="1"/>
</dbReference>
<dbReference type="InterPro" id="IPR011234">
    <property type="entry name" value="Fumarylacetoacetase-like_C"/>
</dbReference>
<sequence length="292" mass="31470">MSSSSSSASWQRLIRFEAKGAVHIGEPVDERLDIGLAYENKQKIEVHVLDGSCPWDPSATRTGEVLTVETLLSPISAETVGTVRCTGLSYRDHAEEMGLPIPETPSVFTKPAQSLADPGTSIPIPLAAQDEQLDYEVELAIVIGKTCKGVSSEEAMNYVLGWTCANDLTARKQQKVTSQWVFAKGFDKFCPLGPCIVSTRALPDPHILALKTHVNGDIKQDGSASKMIWPIAHIIHHLSQGTTLPAGTVIITGTPPGIGDGATPRFWLKDGDDVRCFISHGVGTLINKIAYE</sequence>
<feature type="domain" description="Fumarylacetoacetase-like C-terminal" evidence="3">
    <location>
        <begin position="83"/>
        <end position="289"/>
    </location>
</feature>
<evidence type="ECO:0000256" key="2">
    <source>
        <dbReference type="ARBA" id="ARBA00022723"/>
    </source>
</evidence>
<protein>
    <recommendedName>
        <fullName evidence="3">Fumarylacetoacetase-like C-terminal domain-containing protein</fullName>
    </recommendedName>
</protein>
<reference evidence="4" key="1">
    <citation type="journal article" date="2022" name="G3 (Bethesda)">
        <title>High quality genome of the basidiomycete yeast Dioszegia hungarica PDD-24b-2 isolated from cloud water.</title>
        <authorList>
            <person name="Jarrige D."/>
            <person name="Haridas S."/>
            <person name="Bleykasten-Grosshans C."/>
            <person name="Joly M."/>
            <person name="Nadalig T."/>
            <person name="Sancelme M."/>
            <person name="Vuilleumier S."/>
            <person name="Grigoriev I.V."/>
            <person name="Amato P."/>
            <person name="Bringel F."/>
        </authorList>
    </citation>
    <scope>NUCLEOTIDE SEQUENCE</scope>
    <source>
        <strain evidence="4">PDD-24b-2</strain>
    </source>
</reference>
<dbReference type="RefSeq" id="XP_052949449.1">
    <property type="nucleotide sequence ID" value="XM_053090882.1"/>
</dbReference>
<name>A0AA38LXG2_9TREE</name>
<dbReference type="FunFam" id="3.90.850.10:FF:000002">
    <property type="entry name" value="2-hydroxyhepta-2,4-diene-1,7-dioate isomerase"/>
    <property type="match status" value="1"/>
</dbReference>
<organism evidence="4 5">
    <name type="scientific">Dioszegia hungarica</name>
    <dbReference type="NCBI Taxonomy" id="4972"/>
    <lineage>
        <taxon>Eukaryota</taxon>
        <taxon>Fungi</taxon>
        <taxon>Dikarya</taxon>
        <taxon>Basidiomycota</taxon>
        <taxon>Agaricomycotina</taxon>
        <taxon>Tremellomycetes</taxon>
        <taxon>Tremellales</taxon>
        <taxon>Bulleribasidiaceae</taxon>
        <taxon>Dioszegia</taxon>
    </lineage>
</organism>
<dbReference type="EMBL" id="JAKWFO010000001">
    <property type="protein sequence ID" value="KAI9639672.1"/>
    <property type="molecule type" value="Genomic_DNA"/>
</dbReference>
<dbReference type="GO" id="GO:0050163">
    <property type="term" value="F:oxaloacetate tautomerase activity"/>
    <property type="evidence" value="ECO:0007669"/>
    <property type="project" value="UniProtKB-ARBA"/>
</dbReference>
<dbReference type="SUPFAM" id="SSF56529">
    <property type="entry name" value="FAH"/>
    <property type="match status" value="1"/>
</dbReference>
<keyword evidence="5" id="KW-1185">Reference proteome</keyword>
<dbReference type="Proteomes" id="UP001164286">
    <property type="component" value="Unassembled WGS sequence"/>
</dbReference>
<dbReference type="Pfam" id="PF01557">
    <property type="entry name" value="FAA_hydrolase"/>
    <property type="match status" value="1"/>
</dbReference>
<dbReference type="InterPro" id="IPR036663">
    <property type="entry name" value="Fumarylacetoacetase_C_sf"/>
</dbReference>
<accession>A0AA38LXG2</accession>
<dbReference type="GO" id="GO:0006107">
    <property type="term" value="P:oxaloacetate metabolic process"/>
    <property type="evidence" value="ECO:0007669"/>
    <property type="project" value="UniProtKB-ARBA"/>
</dbReference>
<dbReference type="PANTHER" id="PTHR11820:SF7">
    <property type="entry name" value="ACYLPYRUVASE FAHD1, MITOCHONDRIAL"/>
    <property type="match status" value="1"/>
</dbReference>
<dbReference type="AlphaFoldDB" id="A0AA38LXG2"/>
<evidence type="ECO:0000259" key="3">
    <source>
        <dbReference type="Pfam" id="PF01557"/>
    </source>
</evidence>
<comment type="similarity">
    <text evidence="1">Belongs to the FAH family.</text>
</comment>
<dbReference type="GO" id="GO:0046872">
    <property type="term" value="F:metal ion binding"/>
    <property type="evidence" value="ECO:0007669"/>
    <property type="project" value="UniProtKB-KW"/>
</dbReference>
<dbReference type="GO" id="GO:0018773">
    <property type="term" value="F:acetylpyruvate hydrolase activity"/>
    <property type="evidence" value="ECO:0007669"/>
    <property type="project" value="TreeGrafter"/>
</dbReference>